<evidence type="ECO:0000313" key="2">
    <source>
        <dbReference type="Proteomes" id="UP000078542"/>
    </source>
</evidence>
<evidence type="ECO:0000313" key="1">
    <source>
        <dbReference type="EMBL" id="KYN05836.1"/>
    </source>
</evidence>
<organism evidence="1 2">
    <name type="scientific">Cyphomyrmex costatus</name>
    <dbReference type="NCBI Taxonomy" id="456900"/>
    <lineage>
        <taxon>Eukaryota</taxon>
        <taxon>Metazoa</taxon>
        <taxon>Ecdysozoa</taxon>
        <taxon>Arthropoda</taxon>
        <taxon>Hexapoda</taxon>
        <taxon>Insecta</taxon>
        <taxon>Pterygota</taxon>
        <taxon>Neoptera</taxon>
        <taxon>Endopterygota</taxon>
        <taxon>Hymenoptera</taxon>
        <taxon>Apocrita</taxon>
        <taxon>Aculeata</taxon>
        <taxon>Formicoidea</taxon>
        <taxon>Formicidae</taxon>
        <taxon>Myrmicinae</taxon>
        <taxon>Cyphomyrmex</taxon>
    </lineage>
</organism>
<proteinExistence type="predicted"/>
<accession>A0A151IM45</accession>
<dbReference type="EMBL" id="KQ977097">
    <property type="protein sequence ID" value="KYN05836.1"/>
    <property type="molecule type" value="Genomic_DNA"/>
</dbReference>
<sequence>MSGYLNVKLQRLQNCALRFVYRLRRDTRIVPYRQKANWLTIPSRRQYFLGNLTYQILSTSKPPYLFTRFVPVDESVRRSLRLQPSHFVLPFLRTNSLANSFWIRAIQFWNSLPPALHHIPSPAAFRTAIFAHLFNADRT</sequence>
<dbReference type="STRING" id="456900.A0A151IM45"/>
<dbReference type="AlphaFoldDB" id="A0A151IM45"/>
<name>A0A151IM45_9HYME</name>
<keyword evidence="2" id="KW-1185">Reference proteome</keyword>
<reference evidence="1 2" key="1">
    <citation type="submission" date="2016-03" db="EMBL/GenBank/DDBJ databases">
        <title>Cyphomyrmex costatus WGS genome.</title>
        <authorList>
            <person name="Nygaard S."/>
            <person name="Hu H."/>
            <person name="Boomsma J."/>
            <person name="Zhang G."/>
        </authorList>
    </citation>
    <scope>NUCLEOTIDE SEQUENCE [LARGE SCALE GENOMIC DNA]</scope>
    <source>
        <strain evidence="1">MS0001</strain>
        <tissue evidence="1">Whole body</tissue>
    </source>
</reference>
<dbReference type="Proteomes" id="UP000078542">
    <property type="component" value="Unassembled WGS sequence"/>
</dbReference>
<protein>
    <submittedName>
        <fullName evidence="1">Uncharacterized protein</fullName>
    </submittedName>
</protein>
<gene>
    <name evidence="1" type="ORF">ALC62_03228</name>
</gene>